<dbReference type="Pfam" id="PF13417">
    <property type="entry name" value="GST_N_3"/>
    <property type="match status" value="1"/>
</dbReference>
<dbReference type="InterPro" id="IPR004045">
    <property type="entry name" value="Glutathione_S-Trfase_N"/>
</dbReference>
<dbReference type="PROSITE" id="PS50404">
    <property type="entry name" value="GST_NTER"/>
    <property type="match status" value="1"/>
</dbReference>
<dbReference type="STRING" id="443152.MDG893_16657"/>
<dbReference type="PANTHER" id="PTHR44051">
    <property type="entry name" value="GLUTATHIONE S-TRANSFERASE-RELATED"/>
    <property type="match status" value="1"/>
</dbReference>
<accession>A6EXV6</accession>
<dbReference type="CDD" id="cd00570">
    <property type="entry name" value="GST_N_family"/>
    <property type="match status" value="1"/>
</dbReference>
<protein>
    <submittedName>
        <fullName evidence="3">Glutathione S-transferase protein</fullName>
    </submittedName>
</protein>
<feature type="domain" description="GST N-terminal" evidence="1">
    <location>
        <begin position="1"/>
        <end position="52"/>
    </location>
</feature>
<organism evidence="3 4">
    <name type="scientific">Marinobacter algicola DG893</name>
    <dbReference type="NCBI Taxonomy" id="443152"/>
    <lineage>
        <taxon>Bacteria</taxon>
        <taxon>Pseudomonadati</taxon>
        <taxon>Pseudomonadota</taxon>
        <taxon>Gammaproteobacteria</taxon>
        <taxon>Pseudomonadales</taxon>
        <taxon>Marinobacteraceae</taxon>
        <taxon>Marinobacter</taxon>
    </lineage>
</organism>
<comment type="caution">
    <text evidence="3">The sequence shown here is derived from an EMBL/GenBank/DDBJ whole genome shotgun (WGS) entry which is preliminary data.</text>
</comment>
<gene>
    <name evidence="3" type="ORF">MDG893_16657</name>
</gene>
<dbReference type="PROSITE" id="PS50405">
    <property type="entry name" value="GST_CTER"/>
    <property type="match status" value="1"/>
</dbReference>
<keyword evidence="3" id="KW-0808">Transferase</keyword>
<dbReference type="Pfam" id="PF13410">
    <property type="entry name" value="GST_C_2"/>
    <property type="match status" value="1"/>
</dbReference>
<dbReference type="Gene3D" id="3.40.30.10">
    <property type="entry name" value="Glutaredoxin"/>
    <property type="match status" value="1"/>
</dbReference>
<dbReference type="InterPro" id="IPR010987">
    <property type="entry name" value="Glutathione-S-Trfase_C-like"/>
</dbReference>
<dbReference type="InterPro" id="IPR036282">
    <property type="entry name" value="Glutathione-S-Trfase_C_sf"/>
</dbReference>
<evidence type="ECO:0000313" key="3">
    <source>
        <dbReference type="EMBL" id="EDM48665.1"/>
    </source>
</evidence>
<reference evidence="3 4" key="1">
    <citation type="submission" date="2007-06" db="EMBL/GenBank/DDBJ databases">
        <authorList>
            <person name="Green D."/>
            <person name="Ferriera S."/>
            <person name="Johnson J."/>
            <person name="Kravitz S."/>
            <person name="Beeson K."/>
            <person name="Sutton G."/>
            <person name="Rogers Y.-H."/>
            <person name="Friedman R."/>
            <person name="Frazier M."/>
            <person name="Venter J.C."/>
        </authorList>
    </citation>
    <scope>NUCLEOTIDE SEQUENCE [LARGE SCALE GENOMIC DNA]</scope>
    <source>
        <strain evidence="3 4">DG893</strain>
    </source>
</reference>
<proteinExistence type="predicted"/>
<dbReference type="EMBL" id="ABCP01000005">
    <property type="protein sequence ID" value="EDM48665.1"/>
    <property type="molecule type" value="Genomic_DNA"/>
</dbReference>
<dbReference type="Proteomes" id="UP000005856">
    <property type="component" value="Unassembled WGS sequence"/>
</dbReference>
<dbReference type="GO" id="GO:0016740">
    <property type="term" value="F:transferase activity"/>
    <property type="evidence" value="ECO:0007669"/>
    <property type="project" value="UniProtKB-KW"/>
</dbReference>
<dbReference type="Gene3D" id="1.20.1050.10">
    <property type="match status" value="1"/>
</dbReference>
<dbReference type="InterPro" id="IPR036249">
    <property type="entry name" value="Thioredoxin-like_sf"/>
</dbReference>
<name>A6EXV6_9GAMM</name>
<sequence>MYSLNRSDPDVLAEWQRLSPSQTVPVMMEGDLVLTDSGPMLEYLAETGPALLPESPRRRAEARSWIVYGDRVLGRSLREVVFEKRDKPESEWDQDRIRKGTRGFLGGLPALEMALRDQNFLLGNRPTLAECALFPRFALALLNGVDMPPDFPRTRQWFCRLATYPAFLSSSPERVRNVLVDFA</sequence>
<dbReference type="eggNOG" id="COG0625">
    <property type="taxonomic scope" value="Bacteria"/>
</dbReference>
<evidence type="ECO:0000259" key="2">
    <source>
        <dbReference type="PROSITE" id="PS50405"/>
    </source>
</evidence>
<keyword evidence="4" id="KW-1185">Reference proteome</keyword>
<evidence type="ECO:0000259" key="1">
    <source>
        <dbReference type="PROSITE" id="PS50404"/>
    </source>
</evidence>
<dbReference type="AlphaFoldDB" id="A6EXV6"/>
<dbReference type="SUPFAM" id="SSF52833">
    <property type="entry name" value="Thioredoxin-like"/>
    <property type="match status" value="1"/>
</dbReference>
<evidence type="ECO:0000313" key="4">
    <source>
        <dbReference type="Proteomes" id="UP000005856"/>
    </source>
</evidence>
<dbReference type="SUPFAM" id="SSF47616">
    <property type="entry name" value="GST C-terminal domain-like"/>
    <property type="match status" value="1"/>
</dbReference>
<dbReference type="PANTHER" id="PTHR44051:SF8">
    <property type="entry name" value="GLUTATHIONE S-TRANSFERASE GSTA"/>
    <property type="match status" value="1"/>
</dbReference>
<dbReference type="CDD" id="cd00299">
    <property type="entry name" value="GST_C_family"/>
    <property type="match status" value="1"/>
</dbReference>
<feature type="domain" description="GST C-terminal" evidence="2">
    <location>
        <begin position="55"/>
        <end position="183"/>
    </location>
</feature>